<comment type="similarity">
    <text evidence="4">Belongs to the TonB-dependent receptor family.</text>
</comment>
<feature type="domain" description="TonB-dependent receptor plug" evidence="7">
    <location>
        <begin position="153"/>
        <end position="272"/>
    </location>
</feature>
<organism evidence="8 9">
    <name type="scientific">Croceibacterium soli</name>
    <dbReference type="NCBI Taxonomy" id="1739690"/>
    <lineage>
        <taxon>Bacteria</taxon>
        <taxon>Pseudomonadati</taxon>
        <taxon>Pseudomonadota</taxon>
        <taxon>Alphaproteobacteria</taxon>
        <taxon>Sphingomonadales</taxon>
        <taxon>Erythrobacteraceae</taxon>
        <taxon>Croceibacterium</taxon>
    </lineage>
</organism>
<feature type="domain" description="TonB-dependent receptor-like beta-barrel" evidence="6">
    <location>
        <begin position="626"/>
        <end position="1071"/>
    </location>
</feature>
<dbReference type="Proteomes" id="UP000469159">
    <property type="component" value="Unassembled WGS sequence"/>
</dbReference>
<comment type="caution">
    <text evidence="8">The sequence shown here is derived from an EMBL/GenBank/DDBJ whole genome shotgun (WGS) entry which is preliminary data.</text>
</comment>
<reference evidence="8 9" key="1">
    <citation type="submission" date="2019-12" db="EMBL/GenBank/DDBJ databases">
        <title>Genomic-based taxomic classification of the family Erythrobacteraceae.</title>
        <authorList>
            <person name="Xu L."/>
        </authorList>
    </citation>
    <scope>NUCLEOTIDE SEQUENCE [LARGE SCALE GENOMIC DNA]</scope>
    <source>
        <strain evidence="8 9">MCCC 1K02066</strain>
    </source>
</reference>
<dbReference type="SUPFAM" id="SSF56935">
    <property type="entry name" value="Porins"/>
    <property type="match status" value="1"/>
</dbReference>
<keyword evidence="4" id="KW-0798">TonB box</keyword>
<sequence>MLTDACEIRSLSAVSRKLWVAQSAEKTSSCRKVKGSGCIEYLQRQPITQGKPFVITLRCVACPRGKADFSRHCENADDPGRDDVSKASTRSAFRAFGLSCSASILALAAPAVAQEEATQPDPAPDATAASEPASSEAPAIVVTGSRLRTDGTQAPIPVTVVGAEALDAMGTSGLVEAVSTLPQFLGNQSVSAVQVSGVGGTGWFARGGYGNLNLRGLGINRTLTLLNGHRVVSSSPFGGVDINTFPEEAISSVETVTGGASAAYGSDAVAGVVNFMLDRNFTGLRASAQAGITERGDNETYQFSAVYGTKIGDRGHIIVSGEFAKQDGVHDYADRDWHRAWGTVNGQAYPDVISANSSWDGVIFAPGTPLQGMEFLPDGSGVAPFVRSGVSMGLTGTPPARHSVTDGGSGDPLGTDPFTLFPDAERNSVYVYGDYELTPSLLVYAQYMRGQNKTFRYNDPTGSLNGTPTAATIFADNAFLPQSVRNTMQANNIESFVLRRMGSMEDLAPYAYLRDDSVMNSFAGGLTWDIQSSGFMEGWQADLYYQYGENTRKGYQNGLRVDRIFAALDAVDEGQATTGTPNGNIVCRATLFSNAFAGCEPINLFGRGNASAEAIDYVTGYEPGTTITTPIFYADTGFERGDTFTFTTGTEKVNRTKISQHVAEFDLNGDLLEGWAGPIVAAFGGSFRRESILQLVEDETNPSSDHLNGHPVACNGEIPGLRGVSRADCLNTVGLQYSKVSNIIGAIDVYEAFAETLVPLVNDAGPIDSANLHLAGRWANYTGSGTVWAYKAGLDVDMFDFLKLRGTYSRDVRAANLSERFDKTGGAAVVDDPRTPQQEAINVTIFSGGNPEVDPEKADTWTVGAVMRPALLPGFSLSLDYYDIKVKGAIGQLGSQAVLNGCLIDAVPELCELVTLVNDTPVLIGDIFINVNENRVRGLDLEANYSAPLTLFGGDEDISARLFGSWLFENSETLSNGTYVDRAGQTGIQQSNGIPYGLPDFRGTGILTYSNGGFSTFLQGRYIAAGTQENALGDVPLNEVDSAFYLDLRLTYGFELGSGAEIETFAAVTNLTDQDPPVTPYYSVFGARSIQTNSVLFDSLGRRFTVGVKLKM</sequence>
<evidence type="ECO:0000256" key="1">
    <source>
        <dbReference type="ARBA" id="ARBA00004442"/>
    </source>
</evidence>
<evidence type="ECO:0000256" key="3">
    <source>
        <dbReference type="ARBA" id="ARBA00023237"/>
    </source>
</evidence>
<evidence type="ECO:0000256" key="5">
    <source>
        <dbReference type="SAM" id="MobiDB-lite"/>
    </source>
</evidence>
<feature type="region of interest" description="Disordered" evidence="5">
    <location>
        <begin position="115"/>
        <end position="139"/>
    </location>
</feature>
<keyword evidence="9" id="KW-1185">Reference proteome</keyword>
<dbReference type="InterPro" id="IPR012910">
    <property type="entry name" value="Plug_dom"/>
</dbReference>
<protein>
    <submittedName>
        <fullName evidence="8">TonB-dependent receptor</fullName>
    </submittedName>
</protein>
<dbReference type="GO" id="GO:0009279">
    <property type="term" value="C:cell outer membrane"/>
    <property type="evidence" value="ECO:0007669"/>
    <property type="project" value="UniProtKB-SubCell"/>
</dbReference>
<name>A0A6I4UZB7_9SPHN</name>
<gene>
    <name evidence="8" type="ORF">GRI75_13155</name>
</gene>
<dbReference type="EMBL" id="WTYK01000008">
    <property type="protein sequence ID" value="MXP42587.1"/>
    <property type="molecule type" value="Genomic_DNA"/>
</dbReference>
<dbReference type="InterPro" id="IPR036942">
    <property type="entry name" value="Beta-barrel_TonB_sf"/>
</dbReference>
<dbReference type="Gene3D" id="2.40.170.20">
    <property type="entry name" value="TonB-dependent receptor, beta-barrel domain"/>
    <property type="match status" value="1"/>
</dbReference>
<accession>A0A6I4UZB7</accession>
<keyword evidence="3" id="KW-0998">Cell outer membrane</keyword>
<evidence type="ECO:0000259" key="6">
    <source>
        <dbReference type="Pfam" id="PF00593"/>
    </source>
</evidence>
<dbReference type="AlphaFoldDB" id="A0A6I4UZB7"/>
<evidence type="ECO:0000256" key="4">
    <source>
        <dbReference type="RuleBase" id="RU003357"/>
    </source>
</evidence>
<dbReference type="Gene3D" id="2.170.130.10">
    <property type="entry name" value="TonB-dependent receptor, plug domain"/>
    <property type="match status" value="1"/>
</dbReference>
<dbReference type="Pfam" id="PF00593">
    <property type="entry name" value="TonB_dep_Rec_b-barrel"/>
    <property type="match status" value="1"/>
</dbReference>
<dbReference type="PANTHER" id="PTHR47234">
    <property type="match status" value="1"/>
</dbReference>
<keyword evidence="8" id="KW-0675">Receptor</keyword>
<evidence type="ECO:0000256" key="2">
    <source>
        <dbReference type="ARBA" id="ARBA00023136"/>
    </source>
</evidence>
<proteinExistence type="inferred from homology"/>
<dbReference type="Pfam" id="PF07715">
    <property type="entry name" value="Plug"/>
    <property type="match status" value="1"/>
</dbReference>
<keyword evidence="2 4" id="KW-0472">Membrane</keyword>
<evidence type="ECO:0000259" key="7">
    <source>
        <dbReference type="Pfam" id="PF07715"/>
    </source>
</evidence>
<evidence type="ECO:0000313" key="9">
    <source>
        <dbReference type="Proteomes" id="UP000469159"/>
    </source>
</evidence>
<evidence type="ECO:0000313" key="8">
    <source>
        <dbReference type="EMBL" id="MXP42587.1"/>
    </source>
</evidence>
<dbReference type="InterPro" id="IPR000531">
    <property type="entry name" value="Beta-barrel_TonB"/>
</dbReference>
<comment type="subcellular location">
    <subcellularLocation>
        <location evidence="1 4">Cell outer membrane</location>
    </subcellularLocation>
</comment>
<dbReference type="PANTHER" id="PTHR47234:SF3">
    <property type="entry name" value="SECRETIN_TONB SHORT N-TERMINAL DOMAIN-CONTAINING PROTEIN"/>
    <property type="match status" value="1"/>
</dbReference>
<dbReference type="InterPro" id="IPR037066">
    <property type="entry name" value="Plug_dom_sf"/>
</dbReference>